<keyword evidence="23" id="KW-1185">Reference proteome</keyword>
<accession>A0A5C6NYJ0</accession>
<dbReference type="GO" id="GO:0090280">
    <property type="term" value="P:positive regulation of calcium ion import"/>
    <property type="evidence" value="ECO:0007669"/>
    <property type="project" value="TreeGrafter"/>
</dbReference>
<keyword evidence="7" id="KW-0399">Innate immunity</keyword>
<evidence type="ECO:0000256" key="14">
    <source>
        <dbReference type="ARBA" id="ARBA00022972"/>
    </source>
</evidence>
<keyword evidence="6" id="KW-0597">Phosphoprotein</keyword>
<name>A0A5C6NYJ0_9TELE</name>
<evidence type="ECO:0000256" key="19">
    <source>
        <dbReference type="RuleBase" id="RU102079"/>
    </source>
</evidence>
<evidence type="ECO:0000256" key="6">
    <source>
        <dbReference type="ARBA" id="ARBA00022553"/>
    </source>
</evidence>
<feature type="compositionally biased region" description="Low complexity" evidence="20">
    <location>
        <begin position="95"/>
        <end position="105"/>
    </location>
</feature>
<feature type="domain" description="Galectin" evidence="21">
    <location>
        <begin position="126"/>
        <end position="259"/>
    </location>
</feature>
<dbReference type="InterPro" id="IPR013320">
    <property type="entry name" value="ConA-like_dom_sf"/>
</dbReference>
<keyword evidence="13" id="KW-0391">Immunity</keyword>
<dbReference type="GO" id="GO:0048030">
    <property type="term" value="F:disaccharide binding"/>
    <property type="evidence" value="ECO:0007669"/>
    <property type="project" value="TreeGrafter"/>
</dbReference>
<dbReference type="SMART" id="SM00908">
    <property type="entry name" value="Gal-bind_lectin"/>
    <property type="match status" value="1"/>
</dbReference>
<evidence type="ECO:0000256" key="4">
    <source>
        <dbReference type="ARBA" id="ARBA00022490"/>
    </source>
</evidence>
<dbReference type="GO" id="GO:0050918">
    <property type="term" value="P:positive chemotaxis"/>
    <property type="evidence" value="ECO:0007669"/>
    <property type="project" value="TreeGrafter"/>
</dbReference>
<dbReference type="CDD" id="cd00070">
    <property type="entry name" value="GLECT"/>
    <property type="match status" value="1"/>
</dbReference>
<evidence type="ECO:0000256" key="7">
    <source>
        <dbReference type="ARBA" id="ARBA00022588"/>
    </source>
</evidence>
<evidence type="ECO:0000256" key="12">
    <source>
        <dbReference type="ARBA" id="ARBA00022782"/>
    </source>
</evidence>
<keyword evidence="5" id="KW-0964">Secreted</keyword>
<evidence type="ECO:0000313" key="23">
    <source>
        <dbReference type="Proteomes" id="UP000324091"/>
    </source>
</evidence>
<dbReference type="EMBL" id="RHFK02000008">
    <property type="protein sequence ID" value="TWW72383.1"/>
    <property type="molecule type" value="Genomic_DNA"/>
</dbReference>
<organism evidence="22 23">
    <name type="scientific">Takifugu flavidus</name>
    <name type="common">sansaifugu</name>
    <dbReference type="NCBI Taxonomy" id="433684"/>
    <lineage>
        <taxon>Eukaryota</taxon>
        <taxon>Metazoa</taxon>
        <taxon>Chordata</taxon>
        <taxon>Craniata</taxon>
        <taxon>Vertebrata</taxon>
        <taxon>Euteleostomi</taxon>
        <taxon>Actinopterygii</taxon>
        <taxon>Neopterygii</taxon>
        <taxon>Teleostei</taxon>
        <taxon>Neoteleostei</taxon>
        <taxon>Acanthomorphata</taxon>
        <taxon>Eupercaria</taxon>
        <taxon>Tetraodontiformes</taxon>
        <taxon>Tetradontoidea</taxon>
        <taxon>Tetraodontidae</taxon>
        <taxon>Takifugu</taxon>
    </lineage>
</organism>
<dbReference type="PROSITE" id="PS51304">
    <property type="entry name" value="GALECTIN"/>
    <property type="match status" value="1"/>
</dbReference>
<sequence>NSYKVLNTLVCALFKEGCFQSSEDLRSDSSSSSSSQLKDALDGWPNSNNNPAGGSGQWPGQPNAPVWPGKPPANPTWPGNPSGGGPVWPSPTGPTGPTGPTAPTGPVWPGPAAGPGPTTGHLAVPYQETLPSGVFDKLLITITGTIKMNANKITVDMATSRSDLAFHFNPRFNECGKKVIVRNSFIGQKWGPEERQLDSPFPFVEGKPFEIKILCTNNEFRVAVNNAHLLAYQYRIRDLRSIKYIRIHNDLSLSGVKFETLQ</sequence>
<evidence type="ECO:0000256" key="9">
    <source>
        <dbReference type="ARBA" id="ARBA00022728"/>
    </source>
</evidence>
<dbReference type="GO" id="GO:0002548">
    <property type="term" value="P:monocyte chemotaxis"/>
    <property type="evidence" value="ECO:0007669"/>
    <property type="project" value="TreeGrafter"/>
</dbReference>
<keyword evidence="8" id="KW-0507">mRNA processing</keyword>
<dbReference type="PANTHER" id="PTHR11346:SF26">
    <property type="entry name" value="GALECTIN-3"/>
    <property type="match status" value="1"/>
</dbReference>
<evidence type="ECO:0000256" key="13">
    <source>
        <dbReference type="ARBA" id="ARBA00022859"/>
    </source>
</evidence>
<dbReference type="PANTHER" id="PTHR11346">
    <property type="entry name" value="GALECTIN"/>
    <property type="match status" value="1"/>
</dbReference>
<evidence type="ECO:0000256" key="5">
    <source>
        <dbReference type="ARBA" id="ARBA00022525"/>
    </source>
</evidence>
<dbReference type="GO" id="GO:0048246">
    <property type="term" value="P:macrophage chemotaxis"/>
    <property type="evidence" value="ECO:0007669"/>
    <property type="project" value="TreeGrafter"/>
</dbReference>
<dbReference type="InterPro" id="IPR001079">
    <property type="entry name" value="Galectin_CRD"/>
</dbReference>
<keyword evidence="15" id="KW-0007">Acetylation</keyword>
<dbReference type="GO" id="GO:0001772">
    <property type="term" value="C:immunological synapse"/>
    <property type="evidence" value="ECO:0007669"/>
    <property type="project" value="TreeGrafter"/>
</dbReference>
<evidence type="ECO:0000256" key="8">
    <source>
        <dbReference type="ARBA" id="ARBA00022664"/>
    </source>
</evidence>
<keyword evidence="10 19" id="KW-0430">Lectin</keyword>
<dbReference type="Pfam" id="PF00337">
    <property type="entry name" value="Gal-bind_lectin"/>
    <property type="match status" value="1"/>
</dbReference>
<gene>
    <name evidence="22" type="ORF">D4764_16G0008800</name>
</gene>
<dbReference type="FunFam" id="2.60.120.200:FF:000023">
    <property type="entry name" value="Galectin"/>
    <property type="match status" value="1"/>
</dbReference>
<proteinExistence type="predicted"/>
<evidence type="ECO:0000259" key="21">
    <source>
        <dbReference type="PROSITE" id="PS51304"/>
    </source>
</evidence>
<evidence type="ECO:0000256" key="10">
    <source>
        <dbReference type="ARBA" id="ARBA00022734"/>
    </source>
</evidence>
<dbReference type="SMR" id="A0A5C6NYJ0"/>
<dbReference type="GO" id="GO:0005615">
    <property type="term" value="C:extracellular space"/>
    <property type="evidence" value="ECO:0007669"/>
    <property type="project" value="TreeGrafter"/>
</dbReference>
<dbReference type="Proteomes" id="UP000324091">
    <property type="component" value="Chromosome 16"/>
</dbReference>
<feature type="region of interest" description="Disordered" evidence="20">
    <location>
        <begin position="21"/>
        <end position="118"/>
    </location>
</feature>
<evidence type="ECO:0000256" key="15">
    <source>
        <dbReference type="ARBA" id="ARBA00022990"/>
    </source>
</evidence>
<keyword evidence="12" id="KW-0221">Differentiation</keyword>
<evidence type="ECO:0000256" key="1">
    <source>
        <dbReference type="ARBA" id="ARBA00004123"/>
    </source>
</evidence>
<dbReference type="GO" id="GO:0048245">
    <property type="term" value="P:eosinophil chemotaxis"/>
    <property type="evidence" value="ECO:0007669"/>
    <property type="project" value="TreeGrafter"/>
</dbReference>
<feature type="non-terminal residue" evidence="22">
    <location>
        <position position="1"/>
    </location>
</feature>
<evidence type="ECO:0000256" key="3">
    <source>
        <dbReference type="ARBA" id="ARBA00004613"/>
    </source>
</evidence>
<keyword evidence="18" id="KW-0539">Nucleus</keyword>
<dbReference type="GO" id="GO:0005737">
    <property type="term" value="C:cytoplasm"/>
    <property type="evidence" value="ECO:0007669"/>
    <property type="project" value="UniProtKB-SubCell"/>
</dbReference>
<keyword evidence="11" id="KW-0677">Repeat</keyword>
<evidence type="ECO:0000256" key="18">
    <source>
        <dbReference type="ARBA" id="ARBA00023242"/>
    </source>
</evidence>
<keyword evidence="4" id="KW-0963">Cytoplasm</keyword>
<feature type="compositionally biased region" description="Low complexity" evidence="20">
    <location>
        <begin position="43"/>
        <end position="52"/>
    </location>
</feature>
<dbReference type="SMART" id="SM00276">
    <property type="entry name" value="GLECT"/>
    <property type="match status" value="1"/>
</dbReference>
<evidence type="ECO:0000256" key="20">
    <source>
        <dbReference type="SAM" id="MobiDB-lite"/>
    </source>
</evidence>
<dbReference type="GO" id="GO:0008380">
    <property type="term" value="P:RNA splicing"/>
    <property type="evidence" value="ECO:0007669"/>
    <property type="project" value="UniProtKB-KW"/>
</dbReference>
<dbReference type="AlphaFoldDB" id="A0A5C6NYJ0"/>
<dbReference type="GO" id="GO:0043236">
    <property type="term" value="F:laminin binding"/>
    <property type="evidence" value="ECO:0007669"/>
    <property type="project" value="TreeGrafter"/>
</dbReference>
<evidence type="ECO:0000313" key="22">
    <source>
        <dbReference type="EMBL" id="TWW72383.1"/>
    </source>
</evidence>
<evidence type="ECO:0000256" key="16">
    <source>
        <dbReference type="ARBA" id="ARBA00023157"/>
    </source>
</evidence>
<evidence type="ECO:0000256" key="2">
    <source>
        <dbReference type="ARBA" id="ARBA00004496"/>
    </source>
</evidence>
<keyword evidence="9" id="KW-0747">Spliceosome</keyword>
<dbReference type="Gene3D" id="2.60.120.200">
    <property type="match status" value="1"/>
</dbReference>
<dbReference type="SUPFAM" id="SSF49899">
    <property type="entry name" value="Concanavalin A-like lectins/glucanases"/>
    <property type="match status" value="1"/>
</dbReference>
<dbReference type="GO" id="GO:0030154">
    <property type="term" value="P:cell differentiation"/>
    <property type="evidence" value="ECO:0007669"/>
    <property type="project" value="UniProtKB-KW"/>
</dbReference>
<reference evidence="22 23" key="1">
    <citation type="submission" date="2019-04" db="EMBL/GenBank/DDBJ databases">
        <title>Chromosome genome assembly for Takifugu flavidus.</title>
        <authorList>
            <person name="Xiao S."/>
        </authorList>
    </citation>
    <scope>NUCLEOTIDE SEQUENCE [LARGE SCALE GENOMIC DNA]</scope>
    <source>
        <strain evidence="22">HTHZ2018</strain>
        <tissue evidence="22">Muscle</tissue>
    </source>
</reference>
<dbReference type="GO" id="GO:0045806">
    <property type="term" value="P:negative regulation of endocytosis"/>
    <property type="evidence" value="ECO:0007669"/>
    <property type="project" value="TreeGrafter"/>
</dbReference>
<protein>
    <recommendedName>
        <fullName evidence="19">Galectin</fullName>
    </recommendedName>
</protein>
<dbReference type="GO" id="GO:0019863">
    <property type="term" value="F:IgE binding"/>
    <property type="evidence" value="ECO:0007669"/>
    <property type="project" value="UniProtKB-KW"/>
</dbReference>
<dbReference type="GO" id="GO:2001237">
    <property type="term" value="P:negative regulation of extrinsic apoptotic signaling pathway"/>
    <property type="evidence" value="ECO:0007669"/>
    <property type="project" value="TreeGrafter"/>
</dbReference>
<comment type="subcellular location">
    <subcellularLocation>
        <location evidence="2">Cytoplasm</location>
    </subcellularLocation>
    <subcellularLocation>
        <location evidence="1">Nucleus</location>
    </subcellularLocation>
    <subcellularLocation>
        <location evidence="3">Secreted</location>
    </subcellularLocation>
</comment>
<dbReference type="GO" id="GO:0030593">
    <property type="term" value="P:neutrophil chemotaxis"/>
    <property type="evidence" value="ECO:0007669"/>
    <property type="project" value="TreeGrafter"/>
</dbReference>
<dbReference type="InterPro" id="IPR044156">
    <property type="entry name" value="Galectin-like"/>
</dbReference>
<evidence type="ECO:0000256" key="17">
    <source>
        <dbReference type="ARBA" id="ARBA00023187"/>
    </source>
</evidence>
<evidence type="ECO:0000256" key="11">
    <source>
        <dbReference type="ARBA" id="ARBA00022737"/>
    </source>
</evidence>
<keyword evidence="17" id="KW-0508">mRNA splicing</keyword>
<comment type="caution">
    <text evidence="22">The sequence shown here is derived from an EMBL/GenBank/DDBJ whole genome shotgun (WGS) entry which is preliminary data.</text>
</comment>
<dbReference type="GO" id="GO:0005681">
    <property type="term" value="C:spliceosomal complex"/>
    <property type="evidence" value="ECO:0007669"/>
    <property type="project" value="UniProtKB-KW"/>
</dbReference>
<dbReference type="GO" id="GO:0045087">
    <property type="term" value="P:innate immune response"/>
    <property type="evidence" value="ECO:0007669"/>
    <property type="project" value="UniProtKB-KW"/>
</dbReference>
<keyword evidence="14" id="KW-0389">IgE-binding protein</keyword>
<dbReference type="GO" id="GO:0006397">
    <property type="term" value="P:mRNA processing"/>
    <property type="evidence" value="ECO:0007669"/>
    <property type="project" value="UniProtKB-KW"/>
</dbReference>
<keyword evidence="16" id="KW-1015">Disulfide bond</keyword>